<comment type="similarity">
    <text evidence="1 4 5">Belongs to the bacterial ribosomal protein bL35 family.</text>
</comment>
<dbReference type="AlphaFoldDB" id="A0A0G4K7E7"/>
<evidence type="ECO:0000256" key="3">
    <source>
        <dbReference type="ARBA" id="ARBA00023274"/>
    </source>
</evidence>
<dbReference type="Gene3D" id="4.10.410.60">
    <property type="match status" value="1"/>
</dbReference>
<dbReference type="HAMAP" id="MF_00514">
    <property type="entry name" value="Ribosomal_bL35"/>
    <property type="match status" value="1"/>
</dbReference>
<evidence type="ECO:0000256" key="5">
    <source>
        <dbReference type="RuleBase" id="RU000568"/>
    </source>
</evidence>
<evidence type="ECO:0000256" key="4">
    <source>
        <dbReference type="HAMAP-Rule" id="MF_00514"/>
    </source>
</evidence>
<evidence type="ECO:0000313" key="6">
    <source>
        <dbReference type="EMBL" id="CRF33483.1"/>
    </source>
</evidence>
<dbReference type="GO" id="GO:1990904">
    <property type="term" value="C:ribonucleoprotein complex"/>
    <property type="evidence" value="ECO:0007669"/>
    <property type="project" value="UniProtKB-KW"/>
</dbReference>
<sequence length="67" mass="7932">MKQKLKTKSGAKKRFRFSKTGKVKFAHAFGSHKFLSKRPDTKRKYRKARIADDTNMLEMPRLMPYGR</sequence>
<dbReference type="OrthoDB" id="47476at2"/>
<dbReference type="SUPFAM" id="SSF143034">
    <property type="entry name" value="L35p-like"/>
    <property type="match status" value="1"/>
</dbReference>
<dbReference type="GO" id="GO:0006412">
    <property type="term" value="P:translation"/>
    <property type="evidence" value="ECO:0007669"/>
    <property type="project" value="UniProtKB-UniRule"/>
</dbReference>
<dbReference type="NCBIfam" id="TIGR00001">
    <property type="entry name" value="rpmI_bact"/>
    <property type="match status" value="1"/>
</dbReference>
<evidence type="ECO:0000256" key="2">
    <source>
        <dbReference type="ARBA" id="ARBA00022980"/>
    </source>
</evidence>
<dbReference type="Pfam" id="PF01632">
    <property type="entry name" value="Ribosomal_L35p"/>
    <property type="match status" value="1"/>
</dbReference>
<dbReference type="GO" id="GO:0005840">
    <property type="term" value="C:ribosome"/>
    <property type="evidence" value="ECO:0007669"/>
    <property type="project" value="UniProtKB-KW"/>
</dbReference>
<dbReference type="InterPro" id="IPR037229">
    <property type="entry name" value="Ribosomal_bL35_sf"/>
</dbReference>
<dbReference type="PROSITE" id="PS00936">
    <property type="entry name" value="RIBOSOMAL_L35"/>
    <property type="match status" value="1"/>
</dbReference>
<gene>
    <name evidence="4" type="primary">rpmI</name>
    <name evidence="6" type="ORF">BRSU_1472</name>
</gene>
<dbReference type="InterPro" id="IPR001706">
    <property type="entry name" value="Ribosomal_bL35"/>
</dbReference>
<dbReference type="PRINTS" id="PR00064">
    <property type="entry name" value="RIBOSOMALL35"/>
</dbReference>
<dbReference type="EMBL" id="CVLB01000001">
    <property type="protein sequence ID" value="CRF33483.1"/>
    <property type="molecule type" value="Genomic_DNA"/>
</dbReference>
<dbReference type="GeneID" id="66488888"/>
<keyword evidence="7" id="KW-1185">Reference proteome</keyword>
<dbReference type="Proteomes" id="UP000043763">
    <property type="component" value="Unassembled WGS sequence"/>
</dbReference>
<protein>
    <recommendedName>
        <fullName evidence="4">Large ribosomal subunit protein bL35</fullName>
    </recommendedName>
</protein>
<name>A0A0G4K7E7_9SPIR</name>
<reference evidence="7" key="1">
    <citation type="submission" date="2015-04" db="EMBL/GenBank/DDBJ databases">
        <authorList>
            <person name="Mushtaq Mamoona"/>
        </authorList>
    </citation>
    <scope>NUCLEOTIDE SEQUENCE [LARGE SCALE GENOMIC DNA]</scope>
    <source>
        <strain evidence="7">AN4859/03</strain>
    </source>
</reference>
<keyword evidence="3 4" id="KW-0687">Ribonucleoprotein</keyword>
<accession>A0A0G4K7E7</accession>
<evidence type="ECO:0000313" key="7">
    <source>
        <dbReference type="Proteomes" id="UP000043763"/>
    </source>
</evidence>
<dbReference type="InterPro" id="IPR021137">
    <property type="entry name" value="Ribosomal_bL35-like"/>
</dbReference>
<organism evidence="6 7">
    <name type="scientific">Brachyspira suanatina</name>
    <dbReference type="NCBI Taxonomy" id="381802"/>
    <lineage>
        <taxon>Bacteria</taxon>
        <taxon>Pseudomonadati</taxon>
        <taxon>Spirochaetota</taxon>
        <taxon>Spirochaetia</taxon>
        <taxon>Brachyspirales</taxon>
        <taxon>Brachyspiraceae</taxon>
        <taxon>Brachyspira</taxon>
    </lineage>
</organism>
<proteinExistence type="inferred from homology"/>
<dbReference type="SMR" id="A0A0G4K7E7"/>
<dbReference type="GO" id="GO:0003735">
    <property type="term" value="F:structural constituent of ribosome"/>
    <property type="evidence" value="ECO:0007669"/>
    <property type="project" value="InterPro"/>
</dbReference>
<dbReference type="InterPro" id="IPR018265">
    <property type="entry name" value="Ribosomal_bL35_CS"/>
</dbReference>
<evidence type="ECO:0000256" key="1">
    <source>
        <dbReference type="ARBA" id="ARBA00006598"/>
    </source>
</evidence>
<keyword evidence="2 4" id="KW-0689">Ribosomal protein</keyword>
<dbReference type="RefSeq" id="WP_008725923.1">
    <property type="nucleotide sequence ID" value="NZ_CVLB01000001.1"/>
</dbReference>